<sequence>MGIADIADEVARLVETAQEGAAALFEPTVRLGVTGLSRAGKTVFITSLVANLLDRGRMPRLRAAAQGRIEAAQLRPQPDRAAPRFDFETHLGALLAPEPRWPESTRAVSQLRLSLRLRPEGWLAGLAGPRVVHLDIVDYPGEWLLDLALLDLSYDDWSERALAEARAPARALHAAPWLARLGAVDPAGPWDEGPARALAEAFAAYLEACRRAGLSGLTPGRFLMPGDLAGSPALTFSPLPRAERRGGLRAEMAKRFEAYKRAVVRPFFRDHFARIDRQVVLVDVLSALGAGPQAVADLRASMTAVLDAFRPGENSWLAPIIGRRVDRILFAAAKADHVHHTQHDRLAALTAELLRRSRERAAFKGARVEAMALASLRATVEQDVRRDGRVLHCVRGRLAATGREAALHPGDLPEDPRRFLDALGAERWPEGDFRAMDFAPPRLRLAPGDGPPHLRLDAAAEFLLGDKLS</sequence>
<dbReference type="Proteomes" id="UP000184066">
    <property type="component" value="Unassembled WGS sequence"/>
</dbReference>
<dbReference type="AlphaFoldDB" id="A0A1M7SV76"/>
<evidence type="ECO:0000313" key="1">
    <source>
        <dbReference type="EMBL" id="SHN62318.1"/>
    </source>
</evidence>
<protein>
    <recommendedName>
        <fullName evidence="3">YcjX family protein</fullName>
    </recommendedName>
</protein>
<evidence type="ECO:0008006" key="3">
    <source>
        <dbReference type="Google" id="ProtNLM"/>
    </source>
</evidence>
<dbReference type="PANTHER" id="PTHR38605">
    <property type="entry name" value="ATPASE-RELATED"/>
    <property type="match status" value="1"/>
</dbReference>
<dbReference type="Pfam" id="PF04317">
    <property type="entry name" value="DUF463"/>
    <property type="match status" value="1"/>
</dbReference>
<organism evidence="1 2">
    <name type="scientific">Oceanicella actignis</name>
    <dbReference type="NCBI Taxonomy" id="1189325"/>
    <lineage>
        <taxon>Bacteria</taxon>
        <taxon>Pseudomonadati</taxon>
        <taxon>Pseudomonadota</taxon>
        <taxon>Alphaproteobacteria</taxon>
        <taxon>Rhodobacterales</taxon>
        <taxon>Paracoccaceae</taxon>
        <taxon>Oceanicella</taxon>
    </lineage>
</organism>
<dbReference type="PANTHER" id="PTHR38605:SF1">
    <property type="entry name" value="ATPASE"/>
    <property type="match status" value="1"/>
</dbReference>
<dbReference type="STRING" id="1189325.SAMN04488119_101275"/>
<keyword evidence="2" id="KW-1185">Reference proteome</keyword>
<dbReference type="OrthoDB" id="9777645at2"/>
<gene>
    <name evidence="1" type="ORF">SAMN05216200_103276</name>
</gene>
<proteinExistence type="predicted"/>
<reference evidence="1 2" key="1">
    <citation type="submission" date="2016-12" db="EMBL/GenBank/DDBJ databases">
        <authorList>
            <person name="Song W.-J."/>
            <person name="Kurnit D.M."/>
        </authorList>
    </citation>
    <scope>NUCLEOTIDE SEQUENCE [LARGE SCALE GENOMIC DNA]</scope>
    <source>
        <strain evidence="1 2">CGMCC 1.10808</strain>
    </source>
</reference>
<accession>A0A1M7SV76</accession>
<name>A0A1M7SV76_9RHOB</name>
<dbReference type="PIRSF" id="PIRSF019381">
    <property type="entry name" value="YcjX"/>
    <property type="match status" value="1"/>
</dbReference>
<dbReference type="RefSeq" id="WP_072746843.1">
    <property type="nucleotide sequence ID" value="NZ_FOHL01000001.1"/>
</dbReference>
<dbReference type="EMBL" id="FRDL01000003">
    <property type="protein sequence ID" value="SHN62318.1"/>
    <property type="molecule type" value="Genomic_DNA"/>
</dbReference>
<evidence type="ECO:0000313" key="2">
    <source>
        <dbReference type="Proteomes" id="UP000184066"/>
    </source>
</evidence>
<dbReference type="InterPro" id="IPR007413">
    <property type="entry name" value="YcjX-like"/>
</dbReference>